<dbReference type="Pfam" id="PF05022">
    <property type="entry name" value="SRP40_C"/>
    <property type="match status" value="1"/>
</dbReference>
<evidence type="ECO:0000256" key="1">
    <source>
        <dbReference type="SAM" id="MobiDB-lite"/>
    </source>
</evidence>
<dbReference type="STRING" id="703135.A0A2A9NVJ0"/>
<dbReference type="PANTHER" id="PTHR23216:SF1">
    <property type="entry name" value="NUCLEOLAR AND COILED-BODY PHOSPHOPROTEIN 1"/>
    <property type="match status" value="1"/>
</dbReference>
<sequence>RIDPSKISNSAVVDNRYEAKAGPANDYGQRAHKDLSVTRGSGFRKEKNKKKRGSYRGGEITMESHSYKFT</sequence>
<proteinExistence type="predicted"/>
<reference evidence="3 4" key="1">
    <citation type="submission" date="2014-02" db="EMBL/GenBank/DDBJ databases">
        <title>Transposable element dynamics among asymbiotic and ectomycorrhizal Amanita fungi.</title>
        <authorList>
            <consortium name="DOE Joint Genome Institute"/>
            <person name="Hess J."/>
            <person name="Skrede I."/>
            <person name="Wolfe B."/>
            <person name="LaButti K."/>
            <person name="Ohm R.A."/>
            <person name="Grigoriev I.V."/>
            <person name="Pringle A."/>
        </authorList>
    </citation>
    <scope>NUCLEOTIDE SEQUENCE [LARGE SCALE GENOMIC DNA]</scope>
    <source>
        <strain evidence="3 4">SKay4041</strain>
    </source>
</reference>
<accession>A0A2A9NVJ0</accession>
<evidence type="ECO:0000313" key="3">
    <source>
        <dbReference type="EMBL" id="PFH54138.1"/>
    </source>
</evidence>
<evidence type="ECO:0000313" key="4">
    <source>
        <dbReference type="Proteomes" id="UP000242287"/>
    </source>
</evidence>
<dbReference type="InterPro" id="IPR039191">
    <property type="entry name" value="Nopp140-like"/>
</dbReference>
<dbReference type="GO" id="GO:0005730">
    <property type="term" value="C:nucleolus"/>
    <property type="evidence" value="ECO:0007669"/>
    <property type="project" value="InterPro"/>
</dbReference>
<feature type="non-terminal residue" evidence="3">
    <location>
        <position position="1"/>
    </location>
</feature>
<dbReference type="OrthoDB" id="5599646at2759"/>
<keyword evidence="4" id="KW-1185">Reference proteome</keyword>
<dbReference type="GO" id="GO:0005654">
    <property type="term" value="C:nucleoplasm"/>
    <property type="evidence" value="ECO:0007669"/>
    <property type="project" value="TreeGrafter"/>
</dbReference>
<dbReference type="Proteomes" id="UP000242287">
    <property type="component" value="Unassembled WGS sequence"/>
</dbReference>
<evidence type="ECO:0000259" key="2">
    <source>
        <dbReference type="Pfam" id="PF05022"/>
    </source>
</evidence>
<feature type="compositionally biased region" description="Polar residues" evidence="1">
    <location>
        <begin position="1"/>
        <end position="12"/>
    </location>
</feature>
<organism evidence="3 4">
    <name type="scientific">Amanita thiersii Skay4041</name>
    <dbReference type="NCBI Taxonomy" id="703135"/>
    <lineage>
        <taxon>Eukaryota</taxon>
        <taxon>Fungi</taxon>
        <taxon>Dikarya</taxon>
        <taxon>Basidiomycota</taxon>
        <taxon>Agaricomycotina</taxon>
        <taxon>Agaricomycetes</taxon>
        <taxon>Agaricomycetidae</taxon>
        <taxon>Agaricales</taxon>
        <taxon>Pluteineae</taxon>
        <taxon>Amanitaceae</taxon>
        <taxon>Amanita</taxon>
    </lineage>
</organism>
<feature type="domain" description="Srp40 C-terminal" evidence="2">
    <location>
        <begin position="1"/>
        <end position="69"/>
    </location>
</feature>
<dbReference type="EMBL" id="KZ301970">
    <property type="protein sequence ID" value="PFH54138.1"/>
    <property type="molecule type" value="Genomic_DNA"/>
</dbReference>
<protein>
    <recommendedName>
        <fullName evidence="2">Srp40 C-terminal domain-containing protein</fullName>
    </recommendedName>
</protein>
<gene>
    <name evidence="3" type="ORF">AMATHDRAFT_135452</name>
</gene>
<dbReference type="InterPro" id="IPR007718">
    <property type="entry name" value="Srp40_C"/>
</dbReference>
<dbReference type="PANTHER" id="PTHR23216">
    <property type="entry name" value="NUCLEOLAR AND COILED-BODY PHOSPHOPROTEIN 1"/>
    <property type="match status" value="1"/>
</dbReference>
<feature type="region of interest" description="Disordered" evidence="1">
    <location>
        <begin position="1"/>
        <end position="70"/>
    </location>
</feature>
<name>A0A2A9NVJ0_9AGAR</name>
<dbReference type="AlphaFoldDB" id="A0A2A9NVJ0"/>